<dbReference type="EMBL" id="BSDO01000022">
    <property type="protein sequence ID" value="GLI25629.1"/>
    <property type="molecule type" value="Genomic_DNA"/>
</dbReference>
<gene>
    <name evidence="2" type="ORF">GGQ86_000384</name>
    <name evidence="1" type="ORF">XFLAVUS301_53030</name>
</gene>
<reference evidence="1" key="1">
    <citation type="submission" date="2022-12" db="EMBL/GenBank/DDBJ databases">
        <title>Reference genome sequencing for broad-spectrum identification of bacterial and archaeal isolates by mass spectrometry.</title>
        <authorList>
            <person name="Sekiguchi Y."/>
            <person name="Tourlousse D.M."/>
        </authorList>
    </citation>
    <scope>NUCLEOTIDE SEQUENCE</scope>
    <source>
        <strain evidence="1">301</strain>
    </source>
</reference>
<dbReference type="GeneID" id="95766075"/>
<dbReference type="AlphaFoldDB" id="A0A9W6CUK4"/>
<evidence type="ECO:0000313" key="1">
    <source>
        <dbReference type="EMBL" id="GLI25629.1"/>
    </source>
</evidence>
<dbReference type="Proteomes" id="UP001144397">
    <property type="component" value="Unassembled WGS sequence"/>
</dbReference>
<evidence type="ECO:0000313" key="4">
    <source>
        <dbReference type="Proteomes" id="UP001245370"/>
    </source>
</evidence>
<organism evidence="1 3">
    <name type="scientific">Xanthobacter flavus</name>
    <dbReference type="NCBI Taxonomy" id="281"/>
    <lineage>
        <taxon>Bacteria</taxon>
        <taxon>Pseudomonadati</taxon>
        <taxon>Pseudomonadota</taxon>
        <taxon>Alphaproteobacteria</taxon>
        <taxon>Hyphomicrobiales</taxon>
        <taxon>Xanthobacteraceae</taxon>
        <taxon>Xanthobacter</taxon>
    </lineage>
</organism>
<sequence length="106" mass="12186">MADLPQGQWFADCGVAGGWHLRWELGRANVYVPVNRFGKITHASHQYCHLRFGDLQLLVNGERARYPARHFGSKRSRERRELCEHIAVYLNHVDPLLVTPVPETVP</sequence>
<evidence type="ECO:0000313" key="2">
    <source>
        <dbReference type="EMBL" id="MDR6331937.1"/>
    </source>
</evidence>
<dbReference type="EMBL" id="JAVDPY010000001">
    <property type="protein sequence ID" value="MDR6331937.1"/>
    <property type="molecule type" value="Genomic_DNA"/>
</dbReference>
<dbReference type="RefSeq" id="WP_281810115.1">
    <property type="nucleotide sequence ID" value="NZ_BSDO01000022.1"/>
</dbReference>
<protein>
    <submittedName>
        <fullName evidence="1">Uncharacterized protein</fullName>
    </submittedName>
</protein>
<comment type="caution">
    <text evidence="1">The sequence shown here is derived from an EMBL/GenBank/DDBJ whole genome shotgun (WGS) entry which is preliminary data.</text>
</comment>
<reference evidence="2 4" key="2">
    <citation type="submission" date="2023-07" db="EMBL/GenBank/DDBJ databases">
        <title>Genomic Encyclopedia of Type Strains, Phase IV (KMG-IV): sequencing the most valuable type-strain genomes for metagenomic binning, comparative biology and taxonomic classification.</title>
        <authorList>
            <person name="Goeker M."/>
        </authorList>
    </citation>
    <scope>NUCLEOTIDE SEQUENCE [LARGE SCALE GENOMIC DNA]</scope>
    <source>
        <strain evidence="2 4">DSM 338</strain>
    </source>
</reference>
<dbReference type="Proteomes" id="UP001245370">
    <property type="component" value="Unassembled WGS sequence"/>
</dbReference>
<accession>A0A9W6CUK4</accession>
<evidence type="ECO:0000313" key="3">
    <source>
        <dbReference type="Proteomes" id="UP001144397"/>
    </source>
</evidence>
<proteinExistence type="predicted"/>
<keyword evidence="4" id="KW-1185">Reference proteome</keyword>
<name>A0A9W6CUK4_XANFL</name>